<organism evidence="2 3">
    <name type="scientific">Cyclocybe aegerita</name>
    <name type="common">Black poplar mushroom</name>
    <name type="synonym">Agrocybe aegerita</name>
    <dbReference type="NCBI Taxonomy" id="1973307"/>
    <lineage>
        <taxon>Eukaryota</taxon>
        <taxon>Fungi</taxon>
        <taxon>Dikarya</taxon>
        <taxon>Basidiomycota</taxon>
        <taxon>Agaricomycotina</taxon>
        <taxon>Agaricomycetes</taxon>
        <taxon>Agaricomycetidae</taxon>
        <taxon>Agaricales</taxon>
        <taxon>Agaricineae</taxon>
        <taxon>Bolbitiaceae</taxon>
        <taxon>Cyclocybe</taxon>
    </lineage>
</organism>
<comment type="caution">
    <text evidence="2">The sequence shown here is derived from an EMBL/GenBank/DDBJ whole genome shotgun (WGS) entry which is preliminary data.</text>
</comment>
<name>A0A8S0XF86_CYCAE</name>
<keyword evidence="3" id="KW-1185">Reference proteome</keyword>
<evidence type="ECO:0000256" key="1">
    <source>
        <dbReference type="SAM" id="MobiDB-lite"/>
    </source>
</evidence>
<evidence type="ECO:0000313" key="2">
    <source>
        <dbReference type="EMBL" id="CAA7260629.1"/>
    </source>
</evidence>
<dbReference type="AlphaFoldDB" id="A0A8S0XF86"/>
<evidence type="ECO:0000313" key="3">
    <source>
        <dbReference type="Proteomes" id="UP000467700"/>
    </source>
</evidence>
<dbReference type="Proteomes" id="UP000467700">
    <property type="component" value="Unassembled WGS sequence"/>
</dbReference>
<gene>
    <name evidence="2" type="ORF">AAE3_LOCUS2866</name>
</gene>
<sequence>MSMMSLVLRRPSHYPRHEPRLGLRVEQQAAQPDSANDPPRRSPLPRSADVKNDRSVRPCRSPPPFWVTAEWTNRMQRLLDNHLVLTVLGRDGRAWTELNIEWALARRTTTPSPELARAPGFGVCGRRSTSGWKWSVSVYMSPELEADKYFLLPPFVFGLSAYTRMG</sequence>
<dbReference type="EMBL" id="CACVBS010000030">
    <property type="protein sequence ID" value="CAA7260629.1"/>
    <property type="molecule type" value="Genomic_DNA"/>
</dbReference>
<feature type="region of interest" description="Disordered" evidence="1">
    <location>
        <begin position="1"/>
        <end position="57"/>
    </location>
</feature>
<accession>A0A8S0XF86</accession>
<reference evidence="2 3" key="1">
    <citation type="submission" date="2020-01" db="EMBL/GenBank/DDBJ databases">
        <authorList>
            <person name="Gupta K D."/>
        </authorList>
    </citation>
    <scope>NUCLEOTIDE SEQUENCE [LARGE SCALE GENOMIC DNA]</scope>
</reference>
<proteinExistence type="predicted"/>
<protein>
    <submittedName>
        <fullName evidence="2">Uncharacterized protein</fullName>
    </submittedName>
</protein>